<dbReference type="KEGG" id="ipc:IPA_03515"/>
<dbReference type="AlphaFoldDB" id="A0A977PKT7"/>
<dbReference type="EMBL" id="CP006868">
    <property type="protein sequence ID" value="UXD22323.1"/>
    <property type="molecule type" value="Genomic_DNA"/>
</dbReference>
<keyword evidence="2" id="KW-1185">Reference proteome</keyword>
<proteinExistence type="predicted"/>
<accession>A0A977PKT7</accession>
<evidence type="ECO:0000313" key="1">
    <source>
        <dbReference type="EMBL" id="UXD22323.1"/>
    </source>
</evidence>
<name>A0A977PKT7_9CREN</name>
<evidence type="ECO:0000313" key="2">
    <source>
        <dbReference type="Proteomes" id="UP001063698"/>
    </source>
</evidence>
<protein>
    <submittedName>
        <fullName evidence="1">Uncharacterized protein</fullName>
    </submittedName>
</protein>
<sequence length="62" mass="6872">MYFFPLSFQRIVLQHLSTSTGSPRTSNSVPLGSFFSKSSQLTSLSPPSILSFKILPKWPEAP</sequence>
<gene>
    <name evidence="1" type="ORF">IPA_03515</name>
</gene>
<dbReference type="Proteomes" id="UP001063698">
    <property type="component" value="Chromosome"/>
</dbReference>
<reference evidence="1" key="1">
    <citation type="submission" date="2013-11" db="EMBL/GenBank/DDBJ databases">
        <title>Comparative genomics of Ignicoccus.</title>
        <authorList>
            <person name="Podar M."/>
        </authorList>
    </citation>
    <scope>NUCLEOTIDE SEQUENCE</scope>
    <source>
        <strain evidence="1">DSM 13166</strain>
    </source>
</reference>
<organism evidence="1 2">
    <name type="scientific">Ignicoccus pacificus DSM 13166</name>
    <dbReference type="NCBI Taxonomy" id="940294"/>
    <lineage>
        <taxon>Archaea</taxon>
        <taxon>Thermoproteota</taxon>
        <taxon>Thermoprotei</taxon>
        <taxon>Desulfurococcales</taxon>
        <taxon>Desulfurococcaceae</taxon>
        <taxon>Ignicoccus</taxon>
    </lineage>
</organism>